<proteinExistence type="predicted"/>
<dbReference type="Gene3D" id="3.30.2310.20">
    <property type="entry name" value="RelE-like"/>
    <property type="match status" value="1"/>
</dbReference>
<dbReference type="InterPro" id="IPR007712">
    <property type="entry name" value="RelE/ParE_toxin"/>
</dbReference>
<name>A0A7C2JY70_9PLAN</name>
<protein>
    <submittedName>
        <fullName evidence="2">Type II toxin-antitoxin system RelE/ParE family toxin</fullName>
    </submittedName>
</protein>
<reference evidence="2" key="1">
    <citation type="journal article" date="2020" name="mSystems">
        <title>Genome- and Community-Level Interaction Insights into Carbon Utilization and Element Cycling Functions of Hydrothermarchaeota in Hydrothermal Sediment.</title>
        <authorList>
            <person name="Zhou Z."/>
            <person name="Liu Y."/>
            <person name="Xu W."/>
            <person name="Pan J."/>
            <person name="Luo Z.H."/>
            <person name="Li M."/>
        </authorList>
    </citation>
    <scope>NUCLEOTIDE SEQUENCE [LARGE SCALE GENOMIC DNA]</scope>
    <source>
        <strain evidence="2">SpSt-339</strain>
    </source>
</reference>
<organism evidence="2">
    <name type="scientific">Schlesneria paludicola</name>
    <dbReference type="NCBI Taxonomy" id="360056"/>
    <lineage>
        <taxon>Bacteria</taxon>
        <taxon>Pseudomonadati</taxon>
        <taxon>Planctomycetota</taxon>
        <taxon>Planctomycetia</taxon>
        <taxon>Planctomycetales</taxon>
        <taxon>Planctomycetaceae</taxon>
        <taxon>Schlesneria</taxon>
    </lineage>
</organism>
<evidence type="ECO:0000313" key="2">
    <source>
        <dbReference type="EMBL" id="HEN15524.1"/>
    </source>
</evidence>
<dbReference type="InterPro" id="IPR035093">
    <property type="entry name" value="RelE/ParE_toxin_dom_sf"/>
</dbReference>
<dbReference type="EMBL" id="DSOK01000248">
    <property type="protein sequence ID" value="HEN15524.1"/>
    <property type="molecule type" value="Genomic_DNA"/>
</dbReference>
<dbReference type="Pfam" id="PF05016">
    <property type="entry name" value="ParE_toxin"/>
    <property type="match status" value="1"/>
</dbReference>
<evidence type="ECO:0000256" key="1">
    <source>
        <dbReference type="ARBA" id="ARBA00022649"/>
    </source>
</evidence>
<dbReference type="AlphaFoldDB" id="A0A7C2JY70"/>
<keyword evidence="1" id="KW-1277">Toxin-antitoxin system</keyword>
<sequence length="132" mass="15286">MNAVEYLVVIHGLAEQDVDTIYSWLGKRSRAGAVRWYAALLQSIDSLKVRPERCPLAQESKRLGVSIREQLFRTRRGRRYRLLFLIDQDTVRVLRIRGPGQESLRKSDLPDDAGRSPISHSRTWRRVVENSV</sequence>
<accession>A0A7C2JY70</accession>
<comment type="caution">
    <text evidence="2">The sequence shown here is derived from an EMBL/GenBank/DDBJ whole genome shotgun (WGS) entry which is preliminary data.</text>
</comment>
<gene>
    <name evidence="2" type="ORF">ENQ76_08665</name>
</gene>